<reference evidence="9" key="1">
    <citation type="submission" date="2016-10" db="EMBL/GenBank/DDBJ databases">
        <authorList>
            <person name="Varghese N."/>
            <person name="Submissions S."/>
        </authorList>
    </citation>
    <scope>NUCLEOTIDE SEQUENCE [LARGE SCALE GENOMIC DNA]</scope>
    <source>
        <strain evidence="9">DSM 18579</strain>
    </source>
</reference>
<feature type="domain" description="Phage shock protein PspC N-terminal" evidence="7">
    <location>
        <begin position="3"/>
        <end position="60"/>
    </location>
</feature>
<dbReference type="Pfam" id="PF04024">
    <property type="entry name" value="PspC"/>
    <property type="match status" value="1"/>
</dbReference>
<sequence length="115" mass="13016">MSKKLYRVSNEGIIGGVCAGVARFLGVSPKLVRLIAVLFLFFGFFFITTVIYLILMYVLEDAPGHEASLHGKKPFKSVLNNAEAELQTSKKRLNEIERFVTSNAYDIEKQFRNLK</sequence>
<evidence type="ECO:0000259" key="7">
    <source>
        <dbReference type="Pfam" id="PF04024"/>
    </source>
</evidence>
<evidence type="ECO:0000256" key="2">
    <source>
        <dbReference type="ARBA" id="ARBA00022475"/>
    </source>
</evidence>
<accession>A0A1I0ANY1</accession>
<dbReference type="RefSeq" id="WP_093318283.1">
    <property type="nucleotide sequence ID" value="NZ_FOHV01000006.1"/>
</dbReference>
<evidence type="ECO:0000256" key="4">
    <source>
        <dbReference type="ARBA" id="ARBA00022989"/>
    </source>
</evidence>
<dbReference type="STRING" id="1123402.SAMN02583745_00998"/>
<feature type="transmembrane region" description="Helical" evidence="6">
    <location>
        <begin position="12"/>
        <end position="28"/>
    </location>
</feature>
<feature type="transmembrane region" description="Helical" evidence="6">
    <location>
        <begin position="34"/>
        <end position="59"/>
    </location>
</feature>
<gene>
    <name evidence="8" type="ORF">SAMN02583745_00998</name>
</gene>
<name>A0A1I0ANY1_9GAMM</name>
<dbReference type="PANTHER" id="PTHR33885">
    <property type="entry name" value="PHAGE SHOCK PROTEIN C"/>
    <property type="match status" value="1"/>
</dbReference>
<evidence type="ECO:0000256" key="5">
    <source>
        <dbReference type="ARBA" id="ARBA00023136"/>
    </source>
</evidence>
<organism evidence="8 9">
    <name type="scientific">Thorsellia anophelis DSM 18579</name>
    <dbReference type="NCBI Taxonomy" id="1123402"/>
    <lineage>
        <taxon>Bacteria</taxon>
        <taxon>Pseudomonadati</taxon>
        <taxon>Pseudomonadota</taxon>
        <taxon>Gammaproteobacteria</taxon>
        <taxon>Enterobacterales</taxon>
        <taxon>Thorselliaceae</taxon>
        <taxon>Thorsellia</taxon>
    </lineage>
</organism>
<keyword evidence="9" id="KW-1185">Reference proteome</keyword>
<proteinExistence type="predicted"/>
<dbReference type="AlphaFoldDB" id="A0A1I0ANY1"/>
<protein>
    <submittedName>
        <fullName evidence="8">Phage shock protein C (PspC) family protein</fullName>
    </submittedName>
</protein>
<evidence type="ECO:0000313" key="9">
    <source>
        <dbReference type="Proteomes" id="UP000242642"/>
    </source>
</evidence>
<dbReference type="InterPro" id="IPR052027">
    <property type="entry name" value="PspC"/>
</dbReference>
<dbReference type="GO" id="GO:0005886">
    <property type="term" value="C:plasma membrane"/>
    <property type="evidence" value="ECO:0007669"/>
    <property type="project" value="UniProtKB-SubCell"/>
</dbReference>
<dbReference type="Proteomes" id="UP000242642">
    <property type="component" value="Unassembled WGS sequence"/>
</dbReference>
<keyword evidence="5 6" id="KW-0472">Membrane</keyword>
<dbReference type="EMBL" id="FOHV01000006">
    <property type="protein sequence ID" value="SES95977.1"/>
    <property type="molecule type" value="Genomic_DNA"/>
</dbReference>
<dbReference type="OrthoDB" id="7359894at2"/>
<keyword evidence="2" id="KW-1003">Cell membrane</keyword>
<dbReference type="InterPro" id="IPR007168">
    <property type="entry name" value="Phageshock_PspC_N"/>
</dbReference>
<evidence type="ECO:0000313" key="8">
    <source>
        <dbReference type="EMBL" id="SES95977.1"/>
    </source>
</evidence>
<keyword evidence="3 6" id="KW-0812">Transmembrane</keyword>
<evidence type="ECO:0000256" key="1">
    <source>
        <dbReference type="ARBA" id="ARBA00004162"/>
    </source>
</evidence>
<comment type="subcellular location">
    <subcellularLocation>
        <location evidence="1">Cell membrane</location>
        <topology evidence="1">Single-pass membrane protein</topology>
    </subcellularLocation>
</comment>
<keyword evidence="4 6" id="KW-1133">Transmembrane helix</keyword>
<evidence type="ECO:0000256" key="3">
    <source>
        <dbReference type="ARBA" id="ARBA00022692"/>
    </source>
</evidence>
<evidence type="ECO:0000256" key="6">
    <source>
        <dbReference type="SAM" id="Phobius"/>
    </source>
</evidence>
<dbReference type="PANTHER" id="PTHR33885:SF3">
    <property type="entry name" value="PHAGE SHOCK PROTEIN C"/>
    <property type="match status" value="1"/>
</dbReference>